<evidence type="ECO:0000256" key="4">
    <source>
        <dbReference type="ARBA" id="ARBA00020594"/>
    </source>
</evidence>
<dbReference type="Proteomes" id="UP000887569">
    <property type="component" value="Unplaced"/>
</dbReference>
<dbReference type="PANTHER" id="PTHR13539">
    <property type="entry name" value="CALMODULIN-LYSINE N-METHYLTRANSFERASE"/>
    <property type="match status" value="1"/>
</dbReference>
<protein>
    <recommendedName>
        <fullName evidence="4">Calmodulin-lysine N-methyltransferase</fullName>
        <ecNumber evidence="3">2.1.1.60</ecNumber>
    </recommendedName>
</protein>
<organism evidence="10 11">
    <name type="scientific">Parascaris univalens</name>
    <name type="common">Nematode worm</name>
    <dbReference type="NCBI Taxonomy" id="6257"/>
    <lineage>
        <taxon>Eukaryota</taxon>
        <taxon>Metazoa</taxon>
        <taxon>Ecdysozoa</taxon>
        <taxon>Nematoda</taxon>
        <taxon>Chromadorea</taxon>
        <taxon>Rhabditida</taxon>
        <taxon>Spirurina</taxon>
        <taxon>Ascaridomorpha</taxon>
        <taxon>Ascaridoidea</taxon>
        <taxon>Ascarididae</taxon>
        <taxon>Parascaris</taxon>
    </lineage>
</organism>
<keyword evidence="7" id="KW-0808">Transferase</keyword>
<evidence type="ECO:0000256" key="6">
    <source>
        <dbReference type="ARBA" id="ARBA00022603"/>
    </source>
</evidence>
<keyword evidence="10" id="KW-1185">Reference proteome</keyword>
<keyword evidence="6" id="KW-0489">Methyltransferase</keyword>
<dbReference type="GO" id="GO:0005634">
    <property type="term" value="C:nucleus"/>
    <property type="evidence" value="ECO:0007669"/>
    <property type="project" value="UniProtKB-SubCell"/>
</dbReference>
<keyword evidence="5" id="KW-0963">Cytoplasm</keyword>
<dbReference type="GO" id="GO:0018025">
    <property type="term" value="F:calmodulin-lysine N-methyltransferase activity"/>
    <property type="evidence" value="ECO:0007669"/>
    <property type="project" value="UniProtKB-EC"/>
</dbReference>
<evidence type="ECO:0000256" key="2">
    <source>
        <dbReference type="ARBA" id="ARBA00004496"/>
    </source>
</evidence>
<feature type="region of interest" description="Disordered" evidence="9">
    <location>
        <begin position="1"/>
        <end position="49"/>
    </location>
</feature>
<dbReference type="AlphaFoldDB" id="A0A915CJQ7"/>
<dbReference type="GO" id="GO:0032259">
    <property type="term" value="P:methylation"/>
    <property type="evidence" value="ECO:0007669"/>
    <property type="project" value="UniProtKB-KW"/>
</dbReference>
<evidence type="ECO:0000256" key="9">
    <source>
        <dbReference type="SAM" id="MobiDB-lite"/>
    </source>
</evidence>
<dbReference type="WBParaSite" id="PgR314_g001_t01">
    <property type="protein sequence ID" value="PgR314_g001_t01"/>
    <property type="gene ID" value="PgR314_g001"/>
</dbReference>
<evidence type="ECO:0000313" key="11">
    <source>
        <dbReference type="WBParaSite" id="PgR314_g001_t01"/>
    </source>
</evidence>
<dbReference type="CDD" id="cd02440">
    <property type="entry name" value="AdoMet_MTases"/>
    <property type="match status" value="1"/>
</dbReference>
<proteinExistence type="predicted"/>
<dbReference type="InterPro" id="IPR025800">
    <property type="entry name" value="CaM-Lys-N-MeTrfase"/>
</dbReference>
<feature type="compositionally biased region" description="Basic and acidic residues" evidence="9">
    <location>
        <begin position="20"/>
        <end position="40"/>
    </location>
</feature>
<dbReference type="SUPFAM" id="SSF53335">
    <property type="entry name" value="S-adenosyl-L-methionine-dependent methyltransferases"/>
    <property type="match status" value="1"/>
</dbReference>
<dbReference type="GO" id="GO:0005737">
    <property type="term" value="C:cytoplasm"/>
    <property type="evidence" value="ECO:0007669"/>
    <property type="project" value="UniProtKB-SubCell"/>
</dbReference>
<name>A0A915CJQ7_PARUN</name>
<dbReference type="PANTHER" id="PTHR13539:SF3">
    <property type="entry name" value="CALMODULIN-LYSINE N-METHYLTRANSFERASE"/>
    <property type="match status" value="1"/>
</dbReference>
<comment type="subcellular location">
    <subcellularLocation>
        <location evidence="2">Cytoplasm</location>
    </subcellularLocation>
    <subcellularLocation>
        <location evidence="1">Nucleus</location>
    </subcellularLocation>
</comment>
<accession>A0A915CJQ7</accession>
<reference evidence="11" key="1">
    <citation type="submission" date="2022-11" db="UniProtKB">
        <authorList>
            <consortium name="WormBaseParasite"/>
        </authorList>
    </citation>
    <scope>IDENTIFICATION</scope>
</reference>
<dbReference type="InterPro" id="IPR019410">
    <property type="entry name" value="Methyltransf_16"/>
</dbReference>
<dbReference type="Pfam" id="PF10294">
    <property type="entry name" value="Methyltransf_16"/>
    <property type="match status" value="1"/>
</dbReference>
<evidence type="ECO:0000256" key="5">
    <source>
        <dbReference type="ARBA" id="ARBA00022490"/>
    </source>
</evidence>
<evidence type="ECO:0000256" key="1">
    <source>
        <dbReference type="ARBA" id="ARBA00004123"/>
    </source>
</evidence>
<keyword evidence="8" id="KW-0539">Nucleus</keyword>
<evidence type="ECO:0000313" key="10">
    <source>
        <dbReference type="Proteomes" id="UP000887569"/>
    </source>
</evidence>
<evidence type="ECO:0000256" key="8">
    <source>
        <dbReference type="ARBA" id="ARBA00023242"/>
    </source>
</evidence>
<dbReference type="Gene3D" id="3.40.50.150">
    <property type="entry name" value="Vaccinia Virus protein VP39"/>
    <property type="match status" value="1"/>
</dbReference>
<evidence type="ECO:0000256" key="3">
    <source>
        <dbReference type="ARBA" id="ARBA00011914"/>
    </source>
</evidence>
<evidence type="ECO:0000256" key="7">
    <source>
        <dbReference type="ARBA" id="ARBA00022679"/>
    </source>
</evidence>
<dbReference type="EC" id="2.1.1.60" evidence="3"/>
<sequence>MQKPPTTNRQEQQQLDDGEQQLHNEITKELTPRRSHRDDSAVVTPPSSARRRWMLLTNKVMKAKPKESEREDSSGFKSFGFFALSAFGERSPSGSWYRLISPIKDVHLELHFLSADGTTLKDLVGYDNTGNVRLWPAEECLAQYLLLNDAVCRGKQVLELGAGMTGLAGLMALTSGARSVCLTDGNERSVENLRMIIERNDLRENVRCAVLNWAEGRLREDFDLILCADCLFYTNSHEALLGCIYAHLRQAGFVYLMAPSRRGTAMQFLNRIFEERGKWRSVKVAFRLQKEIDRRIKLFENQAIYEADLHTPILFILEK</sequence>
<dbReference type="InterPro" id="IPR029063">
    <property type="entry name" value="SAM-dependent_MTases_sf"/>
</dbReference>